<feature type="region of interest" description="Disordered" evidence="1">
    <location>
        <begin position="1"/>
        <end position="42"/>
    </location>
</feature>
<accession>A0A9I9E3Y2</accession>
<dbReference type="AlphaFoldDB" id="A0A9I9E3Y2"/>
<dbReference type="Gramene" id="MELO3C028338.2.1">
    <property type="protein sequence ID" value="MELO3C028338.2.1"/>
    <property type="gene ID" value="MELO3C028338.2"/>
</dbReference>
<organism evidence="2">
    <name type="scientific">Cucumis melo</name>
    <name type="common">Muskmelon</name>
    <dbReference type="NCBI Taxonomy" id="3656"/>
    <lineage>
        <taxon>Eukaryota</taxon>
        <taxon>Viridiplantae</taxon>
        <taxon>Streptophyta</taxon>
        <taxon>Embryophyta</taxon>
        <taxon>Tracheophyta</taxon>
        <taxon>Spermatophyta</taxon>
        <taxon>Magnoliopsida</taxon>
        <taxon>eudicotyledons</taxon>
        <taxon>Gunneridae</taxon>
        <taxon>Pentapetalae</taxon>
        <taxon>rosids</taxon>
        <taxon>fabids</taxon>
        <taxon>Cucurbitales</taxon>
        <taxon>Cucurbitaceae</taxon>
        <taxon>Benincaseae</taxon>
        <taxon>Cucumis</taxon>
    </lineage>
</organism>
<dbReference type="EnsemblPlants" id="MELO3C028338.2.1">
    <property type="protein sequence ID" value="MELO3C028338.2.1"/>
    <property type="gene ID" value="MELO3C028338.2"/>
</dbReference>
<reference evidence="2" key="1">
    <citation type="submission" date="2023-03" db="UniProtKB">
        <authorList>
            <consortium name="EnsemblPlants"/>
        </authorList>
    </citation>
    <scope>IDENTIFICATION</scope>
</reference>
<protein>
    <submittedName>
        <fullName evidence="2">Uncharacterized protein</fullName>
    </submittedName>
</protein>
<feature type="compositionally biased region" description="Acidic residues" evidence="1">
    <location>
        <begin position="1"/>
        <end position="10"/>
    </location>
</feature>
<sequence length="42" mass="5084">MVTETEEEGEISAAGGWKRIGNGWRPRRNRFDVRGQRRRRRR</sequence>
<evidence type="ECO:0000256" key="1">
    <source>
        <dbReference type="SAM" id="MobiDB-lite"/>
    </source>
</evidence>
<proteinExistence type="predicted"/>
<name>A0A9I9E3Y2_CUCME</name>
<evidence type="ECO:0000313" key="2">
    <source>
        <dbReference type="EnsemblPlants" id="MELO3C028338.2.1"/>
    </source>
</evidence>